<protein>
    <submittedName>
        <fullName evidence="1">Bacteriophage KVP40, Orf299</fullName>
    </submittedName>
</protein>
<dbReference type="EMBL" id="LR796670">
    <property type="protein sequence ID" value="CAB4159387.1"/>
    <property type="molecule type" value="Genomic_DNA"/>
</dbReference>
<accession>A0A6J5NKN0</accession>
<sequence>MNRVFKTVHGEPVDVVKHTVDILKECPYVEIHVGTDSQNHRRHTVYSVVIAYRYGNRGVHYIMSNSKVPKIKDRWTRLWNEAELSIETAESLTQKVKVKLEIDLDYNIDEKHFSSKLVQAASGWAMSLGYKVNVKPDNQVATRAADHHCR</sequence>
<organism evidence="1">
    <name type="scientific">uncultured Caudovirales phage</name>
    <dbReference type="NCBI Taxonomy" id="2100421"/>
    <lineage>
        <taxon>Viruses</taxon>
        <taxon>Duplodnaviria</taxon>
        <taxon>Heunggongvirae</taxon>
        <taxon>Uroviricota</taxon>
        <taxon>Caudoviricetes</taxon>
        <taxon>Peduoviridae</taxon>
        <taxon>Maltschvirus</taxon>
        <taxon>Maltschvirus maltsch</taxon>
    </lineage>
</organism>
<proteinExistence type="predicted"/>
<name>A0A6J5NKN0_9CAUD</name>
<reference evidence="1" key="1">
    <citation type="submission" date="2020-04" db="EMBL/GenBank/DDBJ databases">
        <authorList>
            <person name="Chiriac C."/>
            <person name="Salcher M."/>
            <person name="Ghai R."/>
            <person name="Kavagutti S V."/>
        </authorList>
    </citation>
    <scope>NUCLEOTIDE SEQUENCE</scope>
</reference>
<dbReference type="PANTHER" id="PTHR39961:SF1">
    <property type="entry name" value="DUF458 DOMAIN-CONTAINING PROTEIN"/>
    <property type="match status" value="1"/>
</dbReference>
<dbReference type="Pfam" id="PF04308">
    <property type="entry name" value="RNaseH_like"/>
    <property type="match status" value="1"/>
</dbReference>
<dbReference type="InterPro" id="IPR007405">
    <property type="entry name" value="Phage_KVP40_Orf299"/>
</dbReference>
<dbReference type="PANTHER" id="PTHR39961">
    <property type="entry name" value="HYPOTHETICAL CYTOSOLIC PROTEIN"/>
    <property type="match status" value="1"/>
</dbReference>
<evidence type="ECO:0000313" key="1">
    <source>
        <dbReference type="EMBL" id="CAB4159387.1"/>
    </source>
</evidence>
<gene>
    <name evidence="1" type="ORF">UFOVP699_123</name>
</gene>